<keyword evidence="2" id="KW-1185">Reference proteome</keyword>
<dbReference type="Pfam" id="PF14398">
    <property type="entry name" value="ATPgrasp_YheCD"/>
    <property type="match status" value="1"/>
</dbReference>
<dbReference type="RefSeq" id="WP_204604492.1">
    <property type="nucleotide sequence ID" value="NZ_JBHSED010000071.1"/>
</dbReference>
<accession>A0ABV8SKB4</accession>
<organism evidence="1 2">
    <name type="scientific">Cohnella boryungensis</name>
    <dbReference type="NCBI Taxonomy" id="768479"/>
    <lineage>
        <taxon>Bacteria</taxon>
        <taxon>Bacillati</taxon>
        <taxon>Bacillota</taxon>
        <taxon>Bacilli</taxon>
        <taxon>Bacillales</taxon>
        <taxon>Paenibacillaceae</taxon>
        <taxon>Cohnella</taxon>
    </lineage>
</organism>
<gene>
    <name evidence="1" type="ORF">ACFO1S_26905</name>
</gene>
<protein>
    <submittedName>
        <fullName evidence="1">YheC/YheD family protein</fullName>
    </submittedName>
</protein>
<evidence type="ECO:0000313" key="2">
    <source>
        <dbReference type="Proteomes" id="UP001595755"/>
    </source>
</evidence>
<dbReference type="Gene3D" id="3.30.470.20">
    <property type="entry name" value="ATP-grasp fold, B domain"/>
    <property type="match status" value="1"/>
</dbReference>
<reference evidence="2" key="1">
    <citation type="journal article" date="2019" name="Int. J. Syst. Evol. Microbiol.">
        <title>The Global Catalogue of Microorganisms (GCM) 10K type strain sequencing project: providing services to taxonomists for standard genome sequencing and annotation.</title>
        <authorList>
            <consortium name="The Broad Institute Genomics Platform"/>
            <consortium name="The Broad Institute Genome Sequencing Center for Infectious Disease"/>
            <person name="Wu L."/>
            <person name="Ma J."/>
        </authorList>
    </citation>
    <scope>NUCLEOTIDE SEQUENCE [LARGE SCALE GENOMIC DNA]</scope>
    <source>
        <strain evidence="2">CGMCC 4.1641</strain>
    </source>
</reference>
<dbReference type="Proteomes" id="UP001595755">
    <property type="component" value="Unassembled WGS sequence"/>
</dbReference>
<evidence type="ECO:0000313" key="1">
    <source>
        <dbReference type="EMBL" id="MFC4307058.1"/>
    </source>
</evidence>
<dbReference type="SUPFAM" id="SSF56059">
    <property type="entry name" value="Glutathione synthetase ATP-binding domain-like"/>
    <property type="match status" value="1"/>
</dbReference>
<dbReference type="EMBL" id="JBHSED010000071">
    <property type="protein sequence ID" value="MFC4307058.1"/>
    <property type="molecule type" value="Genomic_DNA"/>
</dbReference>
<dbReference type="InterPro" id="IPR026838">
    <property type="entry name" value="YheC/D"/>
</dbReference>
<name>A0ABV8SKB4_9BACL</name>
<sequence length="261" mass="29696">MDNRTAVSSKWTKTKLLTRSALLNAHIPQTRRLSGESLKRMLRRYGMVYVKPDTGSCGVGVMKLEQTRRRWIVHSGARRRTFPAYRALFQWLRSSTNGRPYLAQRGVRVIRWRGRPIDFRVMIQKGGKTRWTVTGTAARVAPPRKAVTNGSQGGTIYGARTLLRRVTGTKRAARTLGQFKALARATAARFSHAYPRMRELGLDIAVDRAGKCWVLEVNTRPDPCPFTKLSDKAMLRRIVRYARGYGRCYDLRCRKARRGGG</sequence>
<proteinExistence type="predicted"/>
<comment type="caution">
    <text evidence="1">The sequence shown here is derived from an EMBL/GenBank/DDBJ whole genome shotgun (WGS) entry which is preliminary data.</text>
</comment>